<feature type="transmembrane region" description="Helical" evidence="1">
    <location>
        <begin position="7"/>
        <end position="33"/>
    </location>
</feature>
<keyword evidence="4" id="KW-1185">Reference proteome</keyword>
<sequence length="549" mass="59570">MPQLIAILVLLALGLLAVTIVIYVVGFLLWLLLALVVRIFAWVLVIWLGSSLLGLVGGVLRGVVLPPFVLAGREEEEPRIASPEAVVAGEVLGKAPRGQARHSGWDHAWPVYIPYQSKRDANAVLAAARRIGFDAFLSAFDRWFIAVLFLPVITGYTLGVWVSVLCWYLIMQVLGGTVHLFQKLGVLVYRWSGQVAQKRRKAELHCVKCYRVTPMPSYRCANPHCSTIHHDVRPGPLGVTRRRCGCGTRIPVTVSKAARHLTALCPFCLENAPDGSGTRRVLAVPVIGAVGAGKTQFLATGVVELGSRVESLSGSLAPISTGAEGFVRTAANAVSTGRRVAKTAWDDRPEGVPLLLSLRGREVEVHLMDAAGENFVSWERSQSLSYIDTADTLLFVLDPLALPAVRERLRLADEGDSVPLAQGDQEDAYASVADRLRAAGVRLDGKRLAVVLTKLDVLRRLPDTGGLDPEDSGSVREWLRANGVQGFVRRIDQDFRMVDYFAVDSLGAQDGADPSHPVRVFDWALRSTDPRLAVLSPRESVPAAEGKGA</sequence>
<dbReference type="RefSeq" id="WP_191268365.1">
    <property type="nucleotide sequence ID" value="NZ_BMXJ01000002.1"/>
</dbReference>
<proteinExistence type="predicted"/>
<reference evidence="3 4" key="1">
    <citation type="submission" date="2020-10" db="EMBL/GenBank/DDBJ databases">
        <title>Sequencing the genomes of 1000 actinobacteria strains.</title>
        <authorList>
            <person name="Klenk H.-P."/>
        </authorList>
    </citation>
    <scope>NUCLEOTIDE SEQUENCE [LARGE SCALE GENOMIC DNA]</scope>
    <source>
        <strain evidence="3 4">DSM 45157</strain>
    </source>
</reference>
<evidence type="ECO:0000313" key="4">
    <source>
        <dbReference type="Proteomes" id="UP000598217"/>
    </source>
</evidence>
<keyword evidence="1" id="KW-0472">Membrane</keyword>
<keyword evidence="1" id="KW-1133">Transmembrane helix</keyword>
<dbReference type="Pfam" id="PF19993">
    <property type="entry name" value="DO-GTPase2"/>
    <property type="match status" value="1"/>
</dbReference>
<feature type="transmembrane region" description="Helical" evidence="1">
    <location>
        <begin position="39"/>
        <end position="60"/>
    </location>
</feature>
<feature type="transmembrane region" description="Helical" evidence="1">
    <location>
        <begin position="143"/>
        <end position="170"/>
    </location>
</feature>
<protein>
    <recommendedName>
        <fullName evidence="2">Double-GTPase 2 domain-containing protein</fullName>
    </recommendedName>
</protein>
<keyword evidence="1" id="KW-0812">Transmembrane</keyword>
<evidence type="ECO:0000256" key="1">
    <source>
        <dbReference type="SAM" id="Phobius"/>
    </source>
</evidence>
<gene>
    <name evidence="3" type="ORF">H4W79_000804</name>
</gene>
<dbReference type="EMBL" id="JADBDY010000001">
    <property type="protein sequence ID" value="MBE1456590.1"/>
    <property type="molecule type" value="Genomic_DNA"/>
</dbReference>
<name>A0ABR9HC36_9ACTN</name>
<accession>A0ABR9HC36</accession>
<evidence type="ECO:0000259" key="2">
    <source>
        <dbReference type="Pfam" id="PF19993"/>
    </source>
</evidence>
<dbReference type="Proteomes" id="UP000598217">
    <property type="component" value="Unassembled WGS sequence"/>
</dbReference>
<feature type="domain" description="Double-GTPase 2" evidence="2">
    <location>
        <begin position="284"/>
        <end position="482"/>
    </location>
</feature>
<evidence type="ECO:0000313" key="3">
    <source>
        <dbReference type="EMBL" id="MBE1456590.1"/>
    </source>
</evidence>
<organism evidence="3 4">
    <name type="scientific">Nocardiopsis terrae</name>
    <dbReference type="NCBI Taxonomy" id="372655"/>
    <lineage>
        <taxon>Bacteria</taxon>
        <taxon>Bacillati</taxon>
        <taxon>Actinomycetota</taxon>
        <taxon>Actinomycetes</taxon>
        <taxon>Streptosporangiales</taxon>
        <taxon>Nocardiopsidaceae</taxon>
        <taxon>Nocardiopsis</taxon>
    </lineage>
</organism>
<dbReference type="InterPro" id="IPR045528">
    <property type="entry name" value="DO-GTPase2"/>
</dbReference>
<comment type="caution">
    <text evidence="3">The sequence shown here is derived from an EMBL/GenBank/DDBJ whole genome shotgun (WGS) entry which is preliminary data.</text>
</comment>